<dbReference type="InterPro" id="IPR001382">
    <property type="entry name" value="Glyco_hydro_47"/>
</dbReference>
<dbReference type="WBParaSite" id="TCLT_0000197801-mRNA-1">
    <property type="protein sequence ID" value="TCLT_0000197801-mRNA-1"/>
    <property type="gene ID" value="TCLT_0000197801"/>
</dbReference>
<gene>
    <name evidence="6" type="ORF">TCLT_LOCUS1979</name>
</gene>
<name>A0A0N5CP46_THECL</name>
<dbReference type="EMBL" id="UYYF01000325">
    <property type="protein sequence ID" value="VDM97699.1"/>
    <property type="molecule type" value="Genomic_DNA"/>
</dbReference>
<dbReference type="AlphaFoldDB" id="A0A0N5CP46"/>
<dbReference type="GO" id="GO:0016020">
    <property type="term" value="C:membrane"/>
    <property type="evidence" value="ECO:0007669"/>
    <property type="project" value="InterPro"/>
</dbReference>
<keyword evidence="4" id="KW-0325">Glycoprotein</keyword>
<dbReference type="PANTHER" id="PTHR45679:SF5">
    <property type="entry name" value="ER DEGRADATION-ENHANCING ALPHA-MANNOSIDASE-LIKE PROTEIN 1"/>
    <property type="match status" value="1"/>
</dbReference>
<comment type="subcellular location">
    <subcellularLocation>
        <location evidence="1">Endoplasmic reticulum</location>
    </subcellularLocation>
</comment>
<reference evidence="6 7" key="2">
    <citation type="submission" date="2018-11" db="EMBL/GenBank/DDBJ databases">
        <authorList>
            <consortium name="Pathogen Informatics"/>
        </authorList>
    </citation>
    <scope>NUCLEOTIDE SEQUENCE [LARGE SCALE GENOMIC DNA]</scope>
</reference>
<sequence length="250" mass="28113">MMFYSDLFALIVLSVVGGSIYPFIRDSYVSKYATFTSDELLEAKKTARDMFYFAYENYIQHAFPKDELDPINCTGRGHDHLHPSNLNINDVLGDYSLSLIESLDTLVVFENRTEFHNAIRLVINNVSFERNVTVQVFEATIRVIGSLLSAHLILTDESHMLGNYTLSEYNGELLTMAHDLATRLLPAFDDTKTGLPFPRVNLQNGVKEGTVNENCPAGAGSLLLEFSVLSRLLGDSTYESLARKTNQKLW</sequence>
<dbReference type="InterPro" id="IPR044674">
    <property type="entry name" value="EDEM1/2/3"/>
</dbReference>
<evidence type="ECO:0000256" key="1">
    <source>
        <dbReference type="ARBA" id="ARBA00004240"/>
    </source>
</evidence>
<keyword evidence="5" id="KW-0326">Glycosidase</keyword>
<dbReference type="GO" id="GO:1904380">
    <property type="term" value="P:endoplasmic reticulum mannose trimming"/>
    <property type="evidence" value="ECO:0007669"/>
    <property type="project" value="InterPro"/>
</dbReference>
<dbReference type="GO" id="GO:0004571">
    <property type="term" value="F:mannosyl-oligosaccharide 1,2-alpha-mannosidase activity"/>
    <property type="evidence" value="ECO:0007669"/>
    <property type="project" value="InterPro"/>
</dbReference>
<dbReference type="PANTHER" id="PTHR45679">
    <property type="entry name" value="ER DEGRADATION-ENHANCING ALPHA-MANNOSIDASE-LIKE PROTEIN 2"/>
    <property type="match status" value="1"/>
</dbReference>
<dbReference type="SUPFAM" id="SSF48225">
    <property type="entry name" value="Seven-hairpin glycosidases"/>
    <property type="match status" value="1"/>
</dbReference>
<dbReference type="Gene3D" id="1.50.10.10">
    <property type="match status" value="1"/>
</dbReference>
<evidence type="ECO:0000256" key="4">
    <source>
        <dbReference type="ARBA" id="ARBA00023180"/>
    </source>
</evidence>
<evidence type="ECO:0000313" key="8">
    <source>
        <dbReference type="WBParaSite" id="TCLT_0000197801-mRNA-1"/>
    </source>
</evidence>
<keyword evidence="7" id="KW-1185">Reference proteome</keyword>
<evidence type="ECO:0000256" key="5">
    <source>
        <dbReference type="RuleBase" id="RU361193"/>
    </source>
</evidence>
<dbReference type="EC" id="3.2.1.-" evidence="5"/>
<dbReference type="OMA" id="ALLWICC"/>
<protein>
    <recommendedName>
        <fullName evidence="5">alpha-1,2-Mannosidase</fullName>
        <ecNumber evidence="5">3.2.1.-</ecNumber>
    </recommendedName>
</protein>
<dbReference type="InterPro" id="IPR012341">
    <property type="entry name" value="6hp_glycosidase-like_sf"/>
</dbReference>
<evidence type="ECO:0000256" key="3">
    <source>
        <dbReference type="ARBA" id="ARBA00022824"/>
    </source>
</evidence>
<evidence type="ECO:0000256" key="2">
    <source>
        <dbReference type="ARBA" id="ARBA00007658"/>
    </source>
</evidence>
<evidence type="ECO:0000313" key="7">
    <source>
        <dbReference type="Proteomes" id="UP000276776"/>
    </source>
</evidence>
<dbReference type="InterPro" id="IPR036026">
    <property type="entry name" value="Seven-hairpin_glycosidases"/>
</dbReference>
<proteinExistence type="inferred from homology"/>
<dbReference type="Proteomes" id="UP000276776">
    <property type="component" value="Unassembled WGS sequence"/>
</dbReference>
<dbReference type="GO" id="GO:0005975">
    <property type="term" value="P:carbohydrate metabolic process"/>
    <property type="evidence" value="ECO:0007669"/>
    <property type="project" value="InterPro"/>
</dbReference>
<dbReference type="OrthoDB" id="8118055at2759"/>
<dbReference type="GO" id="GO:0005509">
    <property type="term" value="F:calcium ion binding"/>
    <property type="evidence" value="ECO:0007669"/>
    <property type="project" value="InterPro"/>
</dbReference>
<reference evidence="8" key="1">
    <citation type="submission" date="2017-02" db="UniProtKB">
        <authorList>
            <consortium name="WormBaseParasite"/>
        </authorList>
    </citation>
    <scope>IDENTIFICATION</scope>
</reference>
<keyword evidence="5" id="KW-0378">Hydrolase</keyword>
<dbReference type="GO" id="GO:0044322">
    <property type="term" value="C:endoplasmic reticulum quality control compartment"/>
    <property type="evidence" value="ECO:0007669"/>
    <property type="project" value="GOC"/>
</dbReference>
<comment type="similarity">
    <text evidence="2 5">Belongs to the glycosyl hydrolase 47 family.</text>
</comment>
<evidence type="ECO:0000313" key="6">
    <source>
        <dbReference type="EMBL" id="VDM97699.1"/>
    </source>
</evidence>
<keyword evidence="3" id="KW-0256">Endoplasmic reticulum</keyword>
<dbReference type="Pfam" id="PF01532">
    <property type="entry name" value="Glyco_hydro_47"/>
    <property type="match status" value="1"/>
</dbReference>
<organism evidence="8">
    <name type="scientific">Thelazia callipaeda</name>
    <name type="common">Oriental eyeworm</name>
    <name type="synonym">Parasitic nematode</name>
    <dbReference type="NCBI Taxonomy" id="103827"/>
    <lineage>
        <taxon>Eukaryota</taxon>
        <taxon>Metazoa</taxon>
        <taxon>Ecdysozoa</taxon>
        <taxon>Nematoda</taxon>
        <taxon>Chromadorea</taxon>
        <taxon>Rhabditida</taxon>
        <taxon>Spirurina</taxon>
        <taxon>Spiruromorpha</taxon>
        <taxon>Thelazioidea</taxon>
        <taxon>Thelaziidae</taxon>
        <taxon>Thelazia</taxon>
    </lineage>
</organism>
<dbReference type="PRINTS" id="PR00747">
    <property type="entry name" value="GLYHDRLASE47"/>
</dbReference>
<accession>A0A0N5CP46</accession>
<dbReference type="STRING" id="103827.A0A0N5CP46"/>